<comment type="caution">
    <text evidence="2">The sequence shown here is derived from an EMBL/GenBank/DDBJ whole genome shotgun (WGS) entry which is preliminary data.</text>
</comment>
<feature type="region of interest" description="Disordered" evidence="1">
    <location>
        <begin position="1"/>
        <end position="28"/>
    </location>
</feature>
<name>A0AAD9GLA9_BABDI</name>
<feature type="compositionally biased region" description="Polar residues" evidence="1">
    <location>
        <begin position="11"/>
        <end position="28"/>
    </location>
</feature>
<dbReference type="AlphaFoldDB" id="A0AAD9GLA9"/>
<evidence type="ECO:0000256" key="1">
    <source>
        <dbReference type="SAM" id="MobiDB-lite"/>
    </source>
</evidence>
<gene>
    <name evidence="2" type="ORF">X943_001984</name>
</gene>
<protein>
    <submittedName>
        <fullName evidence="2">Secreted antigen 3</fullName>
    </submittedName>
</protein>
<organism evidence="2 3">
    <name type="scientific">Babesia divergens</name>
    <dbReference type="NCBI Taxonomy" id="32595"/>
    <lineage>
        <taxon>Eukaryota</taxon>
        <taxon>Sar</taxon>
        <taxon>Alveolata</taxon>
        <taxon>Apicomplexa</taxon>
        <taxon>Aconoidasida</taxon>
        <taxon>Piroplasmida</taxon>
        <taxon>Babesiidae</taxon>
        <taxon>Babesia</taxon>
    </lineage>
</organism>
<evidence type="ECO:0000313" key="2">
    <source>
        <dbReference type="EMBL" id="KAK1940201.1"/>
    </source>
</evidence>
<keyword evidence="3" id="KW-1185">Reference proteome</keyword>
<sequence length="307" mass="33315">MGDKSLERTLQGGQWKNQNVNGSGASGQKLSQWLTDEKSVGGYSDTRTLTPGLIKRGFPSQTSKLTSNTGETVADNIKNIITHNTPGPLQKVLLYLLLVCPWDNALLGHALCFVTKFCSKVSAEGSLEGKLKGYSGDLKTVCQELQRNLTPLVNGTYLSAVCQKNTKLFDGIWDDKNFDKYCDWLKRNLHYIIEALKAMAQDCKNWGSDVAFQMGFTAGPFLYGFVPKERTWQDRIKENLQGPITSLIEPLEKLEKALQTSSSAGATAGGVFTGLFGLGGAGAGAAYATNAFGFQNFISGLISGFLK</sequence>
<dbReference type="EMBL" id="JAHBMH010000005">
    <property type="protein sequence ID" value="KAK1940201.1"/>
    <property type="molecule type" value="Genomic_DNA"/>
</dbReference>
<reference evidence="2" key="1">
    <citation type="journal article" date="2014" name="Nucleic Acids Res.">
        <title>The evolutionary dynamics of variant antigen genes in Babesia reveal a history of genomic innovation underlying host-parasite interaction.</title>
        <authorList>
            <person name="Jackson A.P."/>
            <person name="Otto T.D."/>
            <person name="Darby A."/>
            <person name="Ramaprasad A."/>
            <person name="Xia D."/>
            <person name="Echaide I.E."/>
            <person name="Farber M."/>
            <person name="Gahlot S."/>
            <person name="Gamble J."/>
            <person name="Gupta D."/>
            <person name="Gupta Y."/>
            <person name="Jackson L."/>
            <person name="Malandrin L."/>
            <person name="Malas T.B."/>
            <person name="Moussa E."/>
            <person name="Nair M."/>
            <person name="Reid A.J."/>
            <person name="Sanders M."/>
            <person name="Sharma J."/>
            <person name="Tracey A."/>
            <person name="Quail M.A."/>
            <person name="Weir W."/>
            <person name="Wastling J.M."/>
            <person name="Hall N."/>
            <person name="Willadsen P."/>
            <person name="Lingelbach K."/>
            <person name="Shiels B."/>
            <person name="Tait A."/>
            <person name="Berriman M."/>
            <person name="Allred D.R."/>
            <person name="Pain A."/>
        </authorList>
    </citation>
    <scope>NUCLEOTIDE SEQUENCE</scope>
    <source>
        <strain evidence="2">1802A</strain>
    </source>
</reference>
<accession>A0AAD9GLA9</accession>
<reference evidence="2" key="2">
    <citation type="submission" date="2021-05" db="EMBL/GenBank/DDBJ databases">
        <authorList>
            <person name="Pain A."/>
        </authorList>
    </citation>
    <scope>NUCLEOTIDE SEQUENCE</scope>
    <source>
        <strain evidence="2">1802A</strain>
    </source>
</reference>
<proteinExistence type="predicted"/>
<dbReference type="Proteomes" id="UP001195914">
    <property type="component" value="Unassembled WGS sequence"/>
</dbReference>
<evidence type="ECO:0000313" key="3">
    <source>
        <dbReference type="Proteomes" id="UP001195914"/>
    </source>
</evidence>